<dbReference type="eggNOG" id="COG1476">
    <property type="taxonomic scope" value="Bacteria"/>
</dbReference>
<reference evidence="3 4" key="1">
    <citation type="submission" date="2011-08" db="EMBL/GenBank/DDBJ databases">
        <title>The genome of the obligate endobacterium of an arbuscular mycorrhizal fungus reveals an interphylum network of nutritional interactions.</title>
        <authorList>
            <person name="Ghignone S."/>
            <person name="Salvioli A."/>
            <person name="Anca I."/>
            <person name="Lumini E."/>
            <person name="Ortu G."/>
            <person name="Petiti L."/>
            <person name="Cruveiller S."/>
            <person name="Bianciotto V."/>
            <person name="Piffanelli P."/>
            <person name="Lanfranco L."/>
            <person name="Bonfante P."/>
        </authorList>
    </citation>
    <scope>NUCLEOTIDE SEQUENCE [LARGE SCALE GENOMIC DNA]</scope>
    <source>
        <strain evidence="3 4">BEG34</strain>
    </source>
</reference>
<dbReference type="PANTHER" id="PTHR46797">
    <property type="entry name" value="HTH-TYPE TRANSCRIPTIONAL REGULATOR"/>
    <property type="match status" value="1"/>
</dbReference>
<dbReference type="RefSeq" id="WP_006683127.1">
    <property type="nucleotide sequence ID" value="NZ_CAFB01000058.1"/>
</dbReference>
<keyword evidence="4" id="KW-1185">Reference proteome</keyword>
<dbReference type="PROSITE" id="PS50943">
    <property type="entry name" value="HTH_CROC1"/>
    <property type="match status" value="1"/>
</dbReference>
<dbReference type="Pfam" id="PF01381">
    <property type="entry name" value="HTH_3"/>
    <property type="match status" value="1"/>
</dbReference>
<dbReference type="CDD" id="cd00093">
    <property type="entry name" value="HTH_XRE"/>
    <property type="match status" value="1"/>
</dbReference>
<dbReference type="GO" id="GO:0003700">
    <property type="term" value="F:DNA-binding transcription factor activity"/>
    <property type="evidence" value="ECO:0007669"/>
    <property type="project" value="TreeGrafter"/>
</dbReference>
<gene>
    <name evidence="3" type="ORF">CAGGBEG34_30004</name>
</gene>
<dbReference type="GO" id="GO:0005829">
    <property type="term" value="C:cytosol"/>
    <property type="evidence" value="ECO:0007669"/>
    <property type="project" value="TreeGrafter"/>
</dbReference>
<evidence type="ECO:0000256" key="1">
    <source>
        <dbReference type="ARBA" id="ARBA00023125"/>
    </source>
</evidence>
<evidence type="ECO:0000313" key="3">
    <source>
        <dbReference type="EMBL" id="CCD30047.1"/>
    </source>
</evidence>
<accession>G2JB94</accession>
<organism evidence="3 4">
    <name type="scientific">Candidatus Glomeribacter gigasporarum BEG34</name>
    <dbReference type="NCBI Taxonomy" id="1070319"/>
    <lineage>
        <taxon>Bacteria</taxon>
        <taxon>Pseudomonadati</taxon>
        <taxon>Pseudomonadota</taxon>
        <taxon>Betaproteobacteria</taxon>
        <taxon>Burkholderiales</taxon>
        <taxon>Burkholderiaceae</taxon>
        <taxon>Candidatus Glomeribacter</taxon>
    </lineage>
</organism>
<keyword evidence="1" id="KW-0238">DNA-binding</keyword>
<evidence type="ECO:0000313" key="4">
    <source>
        <dbReference type="Proteomes" id="UP000054051"/>
    </source>
</evidence>
<dbReference type="STRING" id="1070319.CAGGBEG34_30004"/>
<feature type="domain" description="HTH cro/C1-type" evidence="2">
    <location>
        <begin position="16"/>
        <end position="70"/>
    </location>
</feature>
<dbReference type="EMBL" id="CAFB01000058">
    <property type="protein sequence ID" value="CCD30047.1"/>
    <property type="molecule type" value="Genomic_DNA"/>
</dbReference>
<dbReference type="AlphaFoldDB" id="G2JB94"/>
<sequence length="84" mass="9591">MDLNTRKLAIAFGSVLRELRLRRKLTQEKLASECGLDRSYISLLELGRQLPSLKTMLALSHGLRISLTHLASWVEEKLKEISDE</sequence>
<dbReference type="Gene3D" id="1.10.260.40">
    <property type="entry name" value="lambda repressor-like DNA-binding domains"/>
    <property type="match status" value="1"/>
</dbReference>
<protein>
    <submittedName>
        <fullName evidence="3">Putative transcriptional regulator, XRE family</fullName>
    </submittedName>
</protein>
<dbReference type="Proteomes" id="UP000054051">
    <property type="component" value="Unassembled WGS sequence"/>
</dbReference>
<dbReference type="InterPro" id="IPR001387">
    <property type="entry name" value="Cro/C1-type_HTH"/>
</dbReference>
<dbReference type="InterPro" id="IPR050807">
    <property type="entry name" value="TransReg_Diox_bact_type"/>
</dbReference>
<dbReference type="SMART" id="SM00530">
    <property type="entry name" value="HTH_XRE"/>
    <property type="match status" value="1"/>
</dbReference>
<dbReference type="PANTHER" id="PTHR46797:SF1">
    <property type="entry name" value="METHYLPHOSPHONATE SYNTHASE"/>
    <property type="match status" value="1"/>
</dbReference>
<dbReference type="InterPro" id="IPR010982">
    <property type="entry name" value="Lambda_DNA-bd_dom_sf"/>
</dbReference>
<comment type="caution">
    <text evidence="3">The sequence shown here is derived from an EMBL/GenBank/DDBJ whole genome shotgun (WGS) entry which is preliminary data.</text>
</comment>
<name>G2JB94_9BURK</name>
<proteinExistence type="predicted"/>
<dbReference type="GO" id="GO:0003677">
    <property type="term" value="F:DNA binding"/>
    <property type="evidence" value="ECO:0007669"/>
    <property type="project" value="UniProtKB-KW"/>
</dbReference>
<dbReference type="SUPFAM" id="SSF47413">
    <property type="entry name" value="lambda repressor-like DNA-binding domains"/>
    <property type="match status" value="1"/>
</dbReference>
<evidence type="ECO:0000259" key="2">
    <source>
        <dbReference type="PROSITE" id="PS50943"/>
    </source>
</evidence>